<feature type="domain" description="PDZ" evidence="2">
    <location>
        <begin position="21"/>
        <end position="104"/>
    </location>
</feature>
<dbReference type="GO" id="GO:0005886">
    <property type="term" value="C:plasma membrane"/>
    <property type="evidence" value="ECO:0007669"/>
    <property type="project" value="GOC"/>
</dbReference>
<proteinExistence type="predicted"/>
<name>A0A8E0RNN3_9TREM</name>
<dbReference type="PANTHER" id="PTHR12141:SF1">
    <property type="entry name" value="PRKCA-BINDING PROTEIN"/>
    <property type="match status" value="1"/>
</dbReference>
<sequence length="236" mass="25554">MRVRSAPSDSLPRGMTVTSGCVTLVKDAQNLVGISIGGGAPYCPCLYVVQIFDGTPASADGTLQAGDEITGVNGISVKGKSKIEAARLIQSFKNQVVINFNKLHADTKQGKTLDIVLKKAKHKVVESMEASTADALGLSRAILVNGMYTVTFPVCFGMWCYLWLTPMDFIGDIGSPSALLHTVRFRFTISSLGIGGVDQSMVFIVLLHDYKLRPRFGLHSFIFAPMRRLCTLGNCF</sequence>
<keyword evidence="4" id="KW-1185">Reference proteome</keyword>
<evidence type="ECO:0000313" key="4">
    <source>
        <dbReference type="Proteomes" id="UP000728185"/>
    </source>
</evidence>
<dbReference type="EMBL" id="LUCM01009864">
    <property type="protein sequence ID" value="KAA0186258.1"/>
    <property type="molecule type" value="Genomic_DNA"/>
</dbReference>
<evidence type="ECO:0000259" key="2">
    <source>
        <dbReference type="PROSITE" id="PS50106"/>
    </source>
</evidence>
<keyword evidence="1" id="KW-1133">Transmembrane helix</keyword>
<protein>
    <submittedName>
        <fullName evidence="3">PRKCA-binding protein</fullName>
    </submittedName>
</protein>
<feature type="transmembrane region" description="Helical" evidence="1">
    <location>
        <begin position="142"/>
        <end position="164"/>
    </location>
</feature>
<dbReference type="GO" id="GO:0006886">
    <property type="term" value="P:intracellular protein transport"/>
    <property type="evidence" value="ECO:0007669"/>
    <property type="project" value="TreeGrafter"/>
</dbReference>
<organism evidence="3 4">
    <name type="scientific">Fasciolopsis buskii</name>
    <dbReference type="NCBI Taxonomy" id="27845"/>
    <lineage>
        <taxon>Eukaryota</taxon>
        <taxon>Metazoa</taxon>
        <taxon>Spiralia</taxon>
        <taxon>Lophotrochozoa</taxon>
        <taxon>Platyhelminthes</taxon>
        <taxon>Trematoda</taxon>
        <taxon>Digenea</taxon>
        <taxon>Plagiorchiida</taxon>
        <taxon>Echinostomata</taxon>
        <taxon>Echinostomatoidea</taxon>
        <taxon>Fasciolidae</taxon>
        <taxon>Fasciolopsis</taxon>
    </lineage>
</organism>
<evidence type="ECO:0000256" key="1">
    <source>
        <dbReference type="SAM" id="Phobius"/>
    </source>
</evidence>
<dbReference type="GO" id="GO:0097062">
    <property type="term" value="P:dendritic spine maintenance"/>
    <property type="evidence" value="ECO:0007669"/>
    <property type="project" value="TreeGrafter"/>
</dbReference>
<evidence type="ECO:0000313" key="3">
    <source>
        <dbReference type="EMBL" id="KAA0186258.1"/>
    </source>
</evidence>
<feature type="transmembrane region" description="Helical" evidence="1">
    <location>
        <begin position="184"/>
        <end position="207"/>
    </location>
</feature>
<reference evidence="3" key="1">
    <citation type="submission" date="2019-05" db="EMBL/GenBank/DDBJ databases">
        <title>Annotation for the trematode Fasciolopsis buski.</title>
        <authorList>
            <person name="Choi Y.-J."/>
        </authorList>
    </citation>
    <scope>NUCLEOTIDE SEQUENCE</scope>
    <source>
        <strain evidence="3">HT</strain>
        <tissue evidence="3">Whole worm</tissue>
    </source>
</reference>
<dbReference type="PANTHER" id="PTHR12141">
    <property type="entry name" value="ARFAPTIN-RELATED"/>
    <property type="match status" value="1"/>
</dbReference>
<dbReference type="GO" id="GO:0002092">
    <property type="term" value="P:positive regulation of receptor internalization"/>
    <property type="evidence" value="ECO:0007669"/>
    <property type="project" value="TreeGrafter"/>
</dbReference>
<gene>
    <name evidence="3" type="ORF">FBUS_00026</name>
</gene>
<dbReference type="PROSITE" id="PS50106">
    <property type="entry name" value="PDZ"/>
    <property type="match status" value="1"/>
</dbReference>
<dbReference type="OrthoDB" id="5917245at2759"/>
<dbReference type="SUPFAM" id="SSF50156">
    <property type="entry name" value="PDZ domain-like"/>
    <property type="match status" value="1"/>
</dbReference>
<dbReference type="GO" id="GO:0005080">
    <property type="term" value="F:protein kinase C binding"/>
    <property type="evidence" value="ECO:0007669"/>
    <property type="project" value="TreeGrafter"/>
</dbReference>
<dbReference type="GO" id="GO:0008021">
    <property type="term" value="C:synaptic vesicle"/>
    <property type="evidence" value="ECO:0007669"/>
    <property type="project" value="TreeGrafter"/>
</dbReference>
<dbReference type="GO" id="GO:0032588">
    <property type="term" value="C:trans-Golgi network membrane"/>
    <property type="evidence" value="ECO:0007669"/>
    <property type="project" value="TreeGrafter"/>
</dbReference>
<keyword evidence="1" id="KW-0812">Transmembrane</keyword>
<dbReference type="GO" id="GO:0043113">
    <property type="term" value="P:receptor clustering"/>
    <property type="evidence" value="ECO:0007669"/>
    <property type="project" value="TreeGrafter"/>
</dbReference>
<dbReference type="InterPro" id="IPR030798">
    <property type="entry name" value="Arfaptin_fam"/>
</dbReference>
<dbReference type="CDD" id="cd06722">
    <property type="entry name" value="PDZ_PICK1-like"/>
    <property type="match status" value="1"/>
</dbReference>
<comment type="caution">
    <text evidence="3">The sequence shown here is derived from an EMBL/GenBank/DDBJ whole genome shotgun (WGS) entry which is preliminary data.</text>
</comment>
<dbReference type="GO" id="GO:0014069">
    <property type="term" value="C:postsynaptic density"/>
    <property type="evidence" value="ECO:0007669"/>
    <property type="project" value="TreeGrafter"/>
</dbReference>
<dbReference type="InterPro" id="IPR001478">
    <property type="entry name" value="PDZ"/>
</dbReference>
<dbReference type="GO" id="GO:0043005">
    <property type="term" value="C:neuron projection"/>
    <property type="evidence" value="ECO:0007669"/>
    <property type="project" value="TreeGrafter"/>
</dbReference>
<dbReference type="Gene3D" id="2.30.42.10">
    <property type="match status" value="1"/>
</dbReference>
<dbReference type="GO" id="GO:0005543">
    <property type="term" value="F:phospholipid binding"/>
    <property type="evidence" value="ECO:0007669"/>
    <property type="project" value="TreeGrafter"/>
</dbReference>
<dbReference type="SMART" id="SM00228">
    <property type="entry name" value="PDZ"/>
    <property type="match status" value="1"/>
</dbReference>
<dbReference type="GO" id="GO:0034315">
    <property type="term" value="P:regulation of Arp2/3 complex-mediated actin nucleation"/>
    <property type="evidence" value="ECO:0007669"/>
    <property type="project" value="TreeGrafter"/>
</dbReference>
<dbReference type="FunFam" id="2.30.42.10:FF:000073">
    <property type="entry name" value="Interacting with PRKCA"/>
    <property type="match status" value="1"/>
</dbReference>
<keyword evidence="1" id="KW-0472">Membrane</keyword>
<dbReference type="InterPro" id="IPR036034">
    <property type="entry name" value="PDZ_sf"/>
</dbReference>
<dbReference type="Pfam" id="PF00595">
    <property type="entry name" value="PDZ"/>
    <property type="match status" value="1"/>
</dbReference>
<dbReference type="AlphaFoldDB" id="A0A8E0RNN3"/>
<dbReference type="GO" id="GO:0098842">
    <property type="term" value="C:postsynaptic early endosome"/>
    <property type="evidence" value="ECO:0007669"/>
    <property type="project" value="TreeGrafter"/>
</dbReference>
<accession>A0A8E0RNN3</accession>
<dbReference type="Proteomes" id="UP000728185">
    <property type="component" value="Unassembled WGS sequence"/>
</dbReference>